<reference evidence="2" key="1">
    <citation type="submission" date="2016-10" db="EMBL/GenBank/DDBJ databases">
        <authorList>
            <person name="Varghese N."/>
        </authorList>
    </citation>
    <scope>NUCLEOTIDE SEQUENCE [LARGE SCALE GENOMIC DNA]</scope>
    <source>
        <strain evidence="2">CGMCC 1.12284</strain>
    </source>
</reference>
<organism evidence="1 2">
    <name type="scientific">Natrinema salifodinae</name>
    <dbReference type="NCBI Taxonomy" id="1202768"/>
    <lineage>
        <taxon>Archaea</taxon>
        <taxon>Methanobacteriati</taxon>
        <taxon>Methanobacteriota</taxon>
        <taxon>Stenosarchaea group</taxon>
        <taxon>Halobacteria</taxon>
        <taxon>Halobacteriales</taxon>
        <taxon>Natrialbaceae</taxon>
        <taxon>Natrinema</taxon>
    </lineage>
</organism>
<evidence type="ECO:0000313" key="2">
    <source>
        <dbReference type="Proteomes" id="UP000183275"/>
    </source>
</evidence>
<keyword evidence="2" id="KW-1185">Reference proteome</keyword>
<dbReference type="AlphaFoldDB" id="A0A1I0NPT0"/>
<name>A0A1I0NPT0_9EURY</name>
<dbReference type="STRING" id="1202768.SAMN05216285_1961"/>
<sequence>MEFAVSRDGTTLVTLHGGSDTTACEEATSDLADSLETLAAAETVTAWEITDADVYEHPTAPFDPYTIAVSFTVTVTVDAADADQATEIGADAIDDALANAGVESVTYTSSPAASAA</sequence>
<dbReference type="RefSeq" id="WP_049990183.1">
    <property type="nucleotide sequence ID" value="NZ_FOIS01000002.1"/>
</dbReference>
<dbReference type="OrthoDB" id="205223at2157"/>
<protein>
    <submittedName>
        <fullName evidence="1">Uncharacterized protein</fullName>
    </submittedName>
</protein>
<accession>A0A1I0NPT0</accession>
<dbReference type="EMBL" id="FOIS01000002">
    <property type="protein sequence ID" value="SEW03228.1"/>
    <property type="molecule type" value="Genomic_DNA"/>
</dbReference>
<gene>
    <name evidence="1" type="ORF">SAMN05216285_1961</name>
</gene>
<proteinExistence type="predicted"/>
<dbReference type="eggNOG" id="arCOG11389">
    <property type="taxonomic scope" value="Archaea"/>
</dbReference>
<evidence type="ECO:0000313" key="1">
    <source>
        <dbReference type="EMBL" id="SEW03228.1"/>
    </source>
</evidence>
<dbReference type="Proteomes" id="UP000183275">
    <property type="component" value="Unassembled WGS sequence"/>
</dbReference>